<comment type="caution">
    <text evidence="1">The sequence shown here is derived from an EMBL/GenBank/DDBJ whole genome shotgun (WGS) entry which is preliminary data.</text>
</comment>
<proteinExistence type="predicted"/>
<organism evidence="1 2">
    <name type="scientific">Keratinibaculum paraultunense</name>
    <dbReference type="NCBI Taxonomy" id="1278232"/>
    <lineage>
        <taxon>Bacteria</taxon>
        <taxon>Bacillati</taxon>
        <taxon>Bacillota</taxon>
        <taxon>Tissierellia</taxon>
        <taxon>Tissierellales</taxon>
        <taxon>Tepidimicrobiaceae</taxon>
        <taxon>Keratinibaculum</taxon>
    </lineage>
</organism>
<gene>
    <name evidence="1" type="ORF">EDD65_1252</name>
</gene>
<protein>
    <submittedName>
        <fullName evidence="1">Uncharacterized protein</fullName>
    </submittedName>
</protein>
<name>A0A4R3KM18_9FIRM</name>
<keyword evidence="2" id="KW-1185">Reference proteome</keyword>
<evidence type="ECO:0000313" key="1">
    <source>
        <dbReference type="EMBL" id="TCS85263.1"/>
    </source>
</evidence>
<dbReference type="AlphaFoldDB" id="A0A4R3KM18"/>
<evidence type="ECO:0000313" key="2">
    <source>
        <dbReference type="Proteomes" id="UP000294567"/>
    </source>
</evidence>
<accession>A0A4R3KM18</accession>
<dbReference type="Proteomes" id="UP000294567">
    <property type="component" value="Unassembled WGS sequence"/>
</dbReference>
<reference evidence="1 2" key="1">
    <citation type="submission" date="2019-03" db="EMBL/GenBank/DDBJ databases">
        <title>Genomic Encyclopedia of Type Strains, Phase IV (KMG-IV): sequencing the most valuable type-strain genomes for metagenomic binning, comparative biology and taxonomic classification.</title>
        <authorList>
            <person name="Goeker M."/>
        </authorList>
    </citation>
    <scope>NUCLEOTIDE SEQUENCE [LARGE SCALE GENOMIC DNA]</scope>
    <source>
        <strain evidence="1 2">DSM 26752</strain>
    </source>
</reference>
<dbReference type="EMBL" id="SMAE01000025">
    <property type="protein sequence ID" value="TCS85263.1"/>
    <property type="molecule type" value="Genomic_DNA"/>
</dbReference>
<sequence>MFRVAILNTEINATTFYCCLIHATLERRKEQFFRKTALYKHKLWICGRLNGFLALLPYGQIVQNSTSLTPNLPTLKTYRPTIPQLQTIIFLFFLFNGSRCTPNKMKSPTAPVCYIPHRGFMGSIV</sequence>